<dbReference type="PROSITE" id="PS50096">
    <property type="entry name" value="IQ"/>
    <property type="match status" value="2"/>
</dbReference>
<dbReference type="PANTHER" id="PTHR46049:SF5">
    <property type="entry name" value="PLECKSTRIN HOMOLOGY DOMAIN-CONTAINING FAMILY H MEMBER 3"/>
    <property type="match status" value="1"/>
</dbReference>
<keyword evidence="1" id="KW-0009">Actin-binding</keyword>
<dbReference type="GO" id="GO:0016459">
    <property type="term" value="C:myosin complex"/>
    <property type="evidence" value="ECO:0007669"/>
    <property type="project" value="UniProtKB-KW"/>
</dbReference>
<reference evidence="3 4" key="1">
    <citation type="submission" date="2018-11" db="EMBL/GenBank/DDBJ databases">
        <authorList>
            <consortium name="Pathogen Informatics"/>
        </authorList>
    </citation>
    <scope>NUCLEOTIDE SEQUENCE [LARGE SCALE GENOMIC DNA]</scope>
</reference>
<comment type="caution">
    <text evidence="1">Lacks conserved residue(s) required for the propagation of feature annotation.</text>
</comment>
<dbReference type="GO" id="GO:0005524">
    <property type="term" value="F:ATP binding"/>
    <property type="evidence" value="ECO:0007669"/>
    <property type="project" value="InterPro"/>
</dbReference>
<dbReference type="GO" id="GO:0003774">
    <property type="term" value="F:cytoskeletal motor activity"/>
    <property type="evidence" value="ECO:0007669"/>
    <property type="project" value="InterPro"/>
</dbReference>
<dbReference type="InterPro" id="IPR001609">
    <property type="entry name" value="Myosin_head_motor_dom-like"/>
</dbReference>
<accession>A0A3P7MLQ4</accession>
<name>A0A3P7MLQ4_CYLGO</name>
<dbReference type="Pfam" id="PF00612">
    <property type="entry name" value="IQ"/>
    <property type="match status" value="3"/>
</dbReference>
<evidence type="ECO:0000256" key="1">
    <source>
        <dbReference type="PROSITE-ProRule" id="PRU00782"/>
    </source>
</evidence>
<keyword evidence="1" id="KW-0505">Motor protein</keyword>
<dbReference type="AlphaFoldDB" id="A0A3P7MLQ4"/>
<proteinExistence type="inferred from homology"/>
<dbReference type="InterPro" id="IPR000048">
    <property type="entry name" value="IQ_motif_EF-hand-BS"/>
</dbReference>
<dbReference type="Pfam" id="PF00063">
    <property type="entry name" value="Myosin_head"/>
    <property type="match status" value="1"/>
</dbReference>
<evidence type="ECO:0000259" key="2">
    <source>
        <dbReference type="PROSITE" id="PS51456"/>
    </source>
</evidence>
<dbReference type="SUPFAM" id="SSF52540">
    <property type="entry name" value="P-loop containing nucleoside triphosphate hydrolases"/>
    <property type="match status" value="1"/>
</dbReference>
<dbReference type="PANTHER" id="PTHR46049">
    <property type="entry name" value="AGAP003327-PA"/>
    <property type="match status" value="1"/>
</dbReference>
<dbReference type="EMBL" id="UYRV01112430">
    <property type="protein sequence ID" value="VDN27510.1"/>
    <property type="molecule type" value="Genomic_DNA"/>
</dbReference>
<dbReference type="OrthoDB" id="6108017at2759"/>
<keyword evidence="1" id="KW-0518">Myosin</keyword>
<dbReference type="SMART" id="SM00015">
    <property type="entry name" value="IQ"/>
    <property type="match status" value="3"/>
</dbReference>
<protein>
    <recommendedName>
        <fullName evidence="2">Myosin motor domain-containing protein</fullName>
    </recommendedName>
</protein>
<dbReference type="Proteomes" id="UP000271889">
    <property type="component" value="Unassembled WGS sequence"/>
</dbReference>
<sequence length="254" mass="30081">MMDRDLVLRQLQYSGMMETIKIRRNGYPIRHDFEPFVRRYRVLVNGIGAPNPKNARDAAEQICQKVLGPNSQYQLGKTKVFLKERHDLFLEQEYHRMLDYRAVMIQKNVRGWLARRSFVKKKEAATVIQKHWKRYDQQKRYNQIVAGFCRLQAVLRSRQLVLHYQTLRRSIINFQAACRGALIRAKIRELKKKGQKKIIPVEEPKEEVKDDIKEEELVGIKSLILKFCRISYVSNISQSFADVNPEWKEYKGKA</sequence>
<comment type="similarity">
    <text evidence="1">Belongs to the TRAFAC class myosin-kinesin ATPase superfamily. Myosin family.</text>
</comment>
<dbReference type="InterPro" id="IPR027417">
    <property type="entry name" value="P-loop_NTPase"/>
</dbReference>
<organism evidence="3 4">
    <name type="scientific">Cylicostephanus goldi</name>
    <name type="common">Nematode worm</name>
    <dbReference type="NCBI Taxonomy" id="71465"/>
    <lineage>
        <taxon>Eukaryota</taxon>
        <taxon>Metazoa</taxon>
        <taxon>Ecdysozoa</taxon>
        <taxon>Nematoda</taxon>
        <taxon>Chromadorea</taxon>
        <taxon>Rhabditida</taxon>
        <taxon>Rhabditina</taxon>
        <taxon>Rhabditomorpha</taxon>
        <taxon>Strongyloidea</taxon>
        <taxon>Strongylidae</taxon>
        <taxon>Cylicostephanus</taxon>
    </lineage>
</organism>
<evidence type="ECO:0000313" key="4">
    <source>
        <dbReference type="Proteomes" id="UP000271889"/>
    </source>
</evidence>
<dbReference type="Gene3D" id="6.20.240.20">
    <property type="match status" value="1"/>
</dbReference>
<dbReference type="Gene3D" id="1.20.5.190">
    <property type="match status" value="1"/>
</dbReference>
<gene>
    <name evidence="3" type="ORF">CGOC_LOCUS10676</name>
</gene>
<feature type="domain" description="Myosin motor" evidence="2">
    <location>
        <begin position="1"/>
        <end position="96"/>
    </location>
</feature>
<dbReference type="InterPro" id="IPR051724">
    <property type="entry name" value="Actin_motor_Myosin"/>
</dbReference>
<dbReference type="PROSITE" id="PS51456">
    <property type="entry name" value="MYOSIN_MOTOR"/>
    <property type="match status" value="1"/>
</dbReference>
<evidence type="ECO:0000313" key="3">
    <source>
        <dbReference type="EMBL" id="VDN27510.1"/>
    </source>
</evidence>
<keyword evidence="4" id="KW-1185">Reference proteome</keyword>
<dbReference type="GO" id="GO:0003779">
    <property type="term" value="F:actin binding"/>
    <property type="evidence" value="ECO:0007669"/>
    <property type="project" value="UniProtKB-KW"/>
</dbReference>